<dbReference type="EMBL" id="BTGU01000043">
    <property type="protein sequence ID" value="GMN52862.1"/>
    <property type="molecule type" value="Genomic_DNA"/>
</dbReference>
<sequence>MMSFFPLSSLSLSLSVRAQSTAPNSTTFLPSQLDLQPPAATDPSVASPTVIFLHHGGRAHAVISLNAGDRRSRNDLGSRPRSEWISSTRGGDWWPRGAETGAAVIRASATRDWSCGGLRSVMPAAILLKL</sequence>
<protein>
    <recommendedName>
        <fullName evidence="4">Secreted protein</fullName>
    </recommendedName>
</protein>
<comment type="caution">
    <text evidence="2">The sequence shown here is derived from an EMBL/GenBank/DDBJ whole genome shotgun (WGS) entry which is preliminary data.</text>
</comment>
<reference evidence="2" key="1">
    <citation type="submission" date="2023-07" db="EMBL/GenBank/DDBJ databases">
        <title>draft genome sequence of fig (Ficus carica).</title>
        <authorList>
            <person name="Takahashi T."/>
            <person name="Nishimura K."/>
        </authorList>
    </citation>
    <scope>NUCLEOTIDE SEQUENCE</scope>
</reference>
<keyword evidence="3" id="KW-1185">Reference proteome</keyword>
<evidence type="ECO:0000313" key="3">
    <source>
        <dbReference type="Proteomes" id="UP001187192"/>
    </source>
</evidence>
<name>A0AA88AGY9_FICCA</name>
<evidence type="ECO:0000256" key="1">
    <source>
        <dbReference type="SAM" id="SignalP"/>
    </source>
</evidence>
<proteinExistence type="predicted"/>
<accession>A0AA88AGY9</accession>
<evidence type="ECO:0000313" key="2">
    <source>
        <dbReference type="EMBL" id="GMN52862.1"/>
    </source>
</evidence>
<gene>
    <name evidence="2" type="ORF">TIFTF001_022002</name>
</gene>
<feature type="chain" id="PRO_5041634097" description="Secreted protein" evidence="1">
    <location>
        <begin position="19"/>
        <end position="130"/>
    </location>
</feature>
<feature type="signal peptide" evidence="1">
    <location>
        <begin position="1"/>
        <end position="18"/>
    </location>
</feature>
<organism evidence="2 3">
    <name type="scientific">Ficus carica</name>
    <name type="common">Common fig</name>
    <dbReference type="NCBI Taxonomy" id="3494"/>
    <lineage>
        <taxon>Eukaryota</taxon>
        <taxon>Viridiplantae</taxon>
        <taxon>Streptophyta</taxon>
        <taxon>Embryophyta</taxon>
        <taxon>Tracheophyta</taxon>
        <taxon>Spermatophyta</taxon>
        <taxon>Magnoliopsida</taxon>
        <taxon>eudicotyledons</taxon>
        <taxon>Gunneridae</taxon>
        <taxon>Pentapetalae</taxon>
        <taxon>rosids</taxon>
        <taxon>fabids</taxon>
        <taxon>Rosales</taxon>
        <taxon>Moraceae</taxon>
        <taxon>Ficeae</taxon>
        <taxon>Ficus</taxon>
    </lineage>
</organism>
<dbReference type="AlphaFoldDB" id="A0AA88AGY9"/>
<dbReference type="Proteomes" id="UP001187192">
    <property type="component" value="Unassembled WGS sequence"/>
</dbReference>
<keyword evidence="1" id="KW-0732">Signal</keyword>
<evidence type="ECO:0008006" key="4">
    <source>
        <dbReference type="Google" id="ProtNLM"/>
    </source>
</evidence>